<dbReference type="Pfam" id="PF00501">
    <property type="entry name" value="AMP-binding"/>
    <property type="match status" value="1"/>
</dbReference>
<dbReference type="Gene3D" id="3.40.50.12780">
    <property type="entry name" value="N-terminal domain of ligase-like"/>
    <property type="match status" value="1"/>
</dbReference>
<dbReference type="InterPro" id="IPR042099">
    <property type="entry name" value="ANL_N_sf"/>
</dbReference>
<dbReference type="InterPro" id="IPR025110">
    <property type="entry name" value="AMP-bd_C"/>
</dbReference>
<name>A0AAV2WQC7_MYCNE</name>
<organism evidence="3 4">
    <name type="scientific">Mycolicibacterium neoaurum</name>
    <name type="common">Mycobacterium neoaurum</name>
    <dbReference type="NCBI Taxonomy" id="1795"/>
    <lineage>
        <taxon>Bacteria</taxon>
        <taxon>Bacillati</taxon>
        <taxon>Actinomycetota</taxon>
        <taxon>Actinomycetes</taxon>
        <taxon>Mycobacteriales</taxon>
        <taxon>Mycobacteriaceae</taxon>
        <taxon>Mycolicibacterium</taxon>
    </lineage>
</organism>
<dbReference type="InterPro" id="IPR020845">
    <property type="entry name" value="AMP-binding_CS"/>
</dbReference>
<protein>
    <submittedName>
        <fullName evidence="3">Acyl-CoA synthetase</fullName>
    </submittedName>
</protein>
<dbReference type="InterPro" id="IPR045851">
    <property type="entry name" value="AMP-bd_C_sf"/>
</dbReference>
<feature type="domain" description="AMP-binding enzyme C-terminal" evidence="2">
    <location>
        <begin position="369"/>
        <end position="442"/>
    </location>
</feature>
<evidence type="ECO:0000259" key="1">
    <source>
        <dbReference type="Pfam" id="PF00501"/>
    </source>
</evidence>
<reference evidence="3" key="1">
    <citation type="submission" date="2014-05" db="EMBL/GenBank/DDBJ databases">
        <authorList>
            <person name="Urmite Genomes"/>
        </authorList>
    </citation>
    <scope>NUCLEOTIDE SEQUENCE</scope>
    <source>
        <strain evidence="3">DSM 44074</strain>
    </source>
</reference>
<dbReference type="SUPFAM" id="SSF56801">
    <property type="entry name" value="Acetyl-CoA synthetase-like"/>
    <property type="match status" value="1"/>
</dbReference>
<feature type="domain" description="AMP-dependent synthetase/ligase" evidence="1">
    <location>
        <begin position="6"/>
        <end position="320"/>
    </location>
</feature>
<evidence type="ECO:0000313" key="4">
    <source>
        <dbReference type="Proteomes" id="UP000028864"/>
    </source>
</evidence>
<dbReference type="Proteomes" id="UP000028864">
    <property type="component" value="Unassembled WGS sequence"/>
</dbReference>
<dbReference type="EMBL" id="LK021341">
    <property type="protein sequence ID" value="CDQ46535.1"/>
    <property type="molecule type" value="Genomic_DNA"/>
</dbReference>
<dbReference type="GO" id="GO:0016405">
    <property type="term" value="F:CoA-ligase activity"/>
    <property type="evidence" value="ECO:0007669"/>
    <property type="project" value="TreeGrafter"/>
</dbReference>
<dbReference type="AlphaFoldDB" id="A0AAV2WQC7"/>
<accession>A0AAV2WQC7</accession>
<evidence type="ECO:0000259" key="2">
    <source>
        <dbReference type="Pfam" id="PF13193"/>
    </source>
</evidence>
<sequence length="454" mass="49017">MASMSRSVLAYEEREYTLAELDASAEGMAATLAEHGVRAGDRVALMSSNRPEFVIALRAVWRLGAAVVLISSAWKRAEVAHAFALTSPVLGVGDVALLAEFVPMVHLDTPIMSRSCARQVVPPEADALFVFSSGTTGMPKAVRHTHAAFAAAVRHWRAALGLGAADRMQIMTPPSHILGLLNIATVLDARAWMRLHPRFDIDRMLTHIQDDRITIEMAVAPIALAIAAHPDLERYDLSSLRYIMWCATPVTRSVADAVTERIGVQWVSAYGASELPVIACCPIDDARLDTVGKPVPGVEVRIGDRGEIQVRSESVMAGYLPAADTAAAFDGGWYRTGDVGELDDEGWLRITDRLKEMIKVRGFQVAPAEVEAVLHGHPSVADCAVFGVPDEADGEIVVAAVAAAGEVSERELIDAVAERLSSYKRPRRVVFVDTIPRLPSGKVLRRVLRDALGA</sequence>
<proteinExistence type="predicted"/>
<dbReference type="PROSITE" id="PS00455">
    <property type="entry name" value="AMP_BINDING"/>
    <property type="match status" value="1"/>
</dbReference>
<dbReference type="Gene3D" id="3.30.300.30">
    <property type="match status" value="1"/>
</dbReference>
<dbReference type="InterPro" id="IPR000873">
    <property type="entry name" value="AMP-dep_synth/lig_dom"/>
</dbReference>
<reference evidence="3" key="2">
    <citation type="submission" date="2015-09" db="EMBL/GenBank/DDBJ databases">
        <title>Draft genome sequence of Mycobacterium neoaurum DSM 44074.</title>
        <authorList>
            <person name="Croce O."/>
            <person name="Robert C."/>
            <person name="Raoult D."/>
            <person name="Drancourt M."/>
        </authorList>
    </citation>
    <scope>NUCLEOTIDE SEQUENCE</scope>
    <source>
        <strain evidence="3">DSM 44074</strain>
    </source>
</reference>
<gene>
    <name evidence="3" type="ORF">BN1047_04444</name>
</gene>
<evidence type="ECO:0000313" key="3">
    <source>
        <dbReference type="EMBL" id="CDQ46535.1"/>
    </source>
</evidence>
<dbReference type="PANTHER" id="PTHR24096">
    <property type="entry name" value="LONG-CHAIN-FATTY-ACID--COA LIGASE"/>
    <property type="match status" value="1"/>
</dbReference>
<dbReference type="Pfam" id="PF13193">
    <property type="entry name" value="AMP-binding_C"/>
    <property type="match status" value="1"/>
</dbReference>